<evidence type="ECO:0000256" key="2">
    <source>
        <dbReference type="ARBA" id="ARBA00022741"/>
    </source>
</evidence>
<dbReference type="FunFam" id="3.40.50.300:FF:001335">
    <property type="entry name" value="DNA mismatch repair protein"/>
    <property type="match status" value="1"/>
</dbReference>
<evidence type="ECO:0000256" key="1">
    <source>
        <dbReference type="ARBA" id="ARBA00006271"/>
    </source>
</evidence>
<dbReference type="InterPro" id="IPR000432">
    <property type="entry name" value="DNA_mismatch_repair_MutS_C"/>
</dbReference>
<dbReference type="InterPro" id="IPR007696">
    <property type="entry name" value="DNA_mismatch_repair_MutS_core"/>
</dbReference>
<evidence type="ECO:0000256" key="4">
    <source>
        <dbReference type="ARBA" id="ARBA00023125"/>
    </source>
</evidence>
<dbReference type="GO" id="GO:0006298">
    <property type="term" value="P:mismatch repair"/>
    <property type="evidence" value="ECO:0007669"/>
    <property type="project" value="InterPro"/>
</dbReference>
<keyword evidence="2" id="KW-0547">Nucleotide-binding</keyword>
<dbReference type="GO" id="GO:0032301">
    <property type="term" value="C:MutSalpha complex"/>
    <property type="evidence" value="ECO:0007669"/>
    <property type="project" value="TreeGrafter"/>
</dbReference>
<dbReference type="InterPro" id="IPR045076">
    <property type="entry name" value="MutS"/>
</dbReference>
<gene>
    <name evidence="6" type="ORF">M569_09788</name>
</gene>
<keyword evidence="4" id="KW-0238">DNA-binding</keyword>
<evidence type="ECO:0000259" key="5">
    <source>
        <dbReference type="PROSITE" id="PS00486"/>
    </source>
</evidence>
<dbReference type="PANTHER" id="PTHR11361">
    <property type="entry name" value="DNA MISMATCH REPAIR PROTEIN MUTS FAMILY MEMBER"/>
    <property type="match status" value="1"/>
</dbReference>
<dbReference type="SUPFAM" id="SSF52540">
    <property type="entry name" value="P-loop containing nucleoside triphosphate hydrolases"/>
    <property type="match status" value="1"/>
</dbReference>
<dbReference type="PIRSF" id="PIRSF037677">
    <property type="entry name" value="DNA_mis_repair_Msh6"/>
    <property type="match status" value="1"/>
</dbReference>
<evidence type="ECO:0000256" key="3">
    <source>
        <dbReference type="ARBA" id="ARBA00022840"/>
    </source>
</evidence>
<dbReference type="InterPro" id="IPR036187">
    <property type="entry name" value="DNA_mismatch_repair_MutS_sf"/>
</dbReference>
<dbReference type="Pfam" id="PF05192">
    <property type="entry name" value="MutS_III"/>
    <property type="match status" value="1"/>
</dbReference>
<dbReference type="Gene3D" id="3.40.50.300">
    <property type="entry name" value="P-loop containing nucleotide triphosphate hydrolases"/>
    <property type="match status" value="1"/>
</dbReference>
<sequence length="632" mass="69464">SHLNPSDAYGEASEISYMIESNKYFVGSCDSWHHIFYGITQHDLALCALGGLISHLSRLMLNDLIRNSDISPYEVFRGSLRMDGQTLTNLEIFNNNFDGGSSAGTLYKYLDTCITPFGKRLLRNWICHPLQDVEKINNRLAVVEELMTSSETTMNISRSLRKLPDLERLLGRIKSTFQSSSLLFLPLIGKRILKQRVKIFGSLVKGMRVGINMLLFLQTHRVMASLSKFFTFPSLTGNGGLDNSLAQFEAAVDSDFSNYQDHDVVDGDVDTLSRLIELFLDSTTQWSQVIHAIGCIDVLRSFASTAASSLGGAMCRPRVLASSEIVEATSPVLQMKGLWHPYVFTDDGVLPVPNDIHLGGDGSSSYAASSLLLTGPNMGGKSTLLRATCLTVILAQLGSYVPCEACTLSVVDIIFTRLGATDRIMAGESTFLVECTETSSILKHATRNSLVLLDELGRGTSTFDGYAIAYAVLRHLVESVNCRLLFATHYHSLTEEFASHPRVKLQHMAHCFEGSEDGGGPKNEKKKKLVFLYRLASGASPESYGMEIARMAGIPECVIGAASGAAQAMKGVVGESFFRSREEREEGFSSLHEEWVKSLVSISTLPPPENDAGEEDDDDVLDSLYCLWHEVR</sequence>
<dbReference type="AlphaFoldDB" id="S8CDR0"/>
<reference evidence="6 7" key="1">
    <citation type="journal article" date="2013" name="BMC Genomics">
        <title>The miniature genome of a carnivorous plant Genlisea aurea contains a low number of genes and short non-coding sequences.</title>
        <authorList>
            <person name="Leushkin E.V."/>
            <person name="Sutormin R.A."/>
            <person name="Nabieva E.R."/>
            <person name="Penin A.A."/>
            <person name="Kondrashov A.S."/>
            <person name="Logacheva M.D."/>
        </authorList>
    </citation>
    <scope>NUCLEOTIDE SEQUENCE [LARGE SCALE GENOMIC DNA]</scope>
</reference>
<comment type="caution">
    <text evidence="6">The sequence shown here is derived from an EMBL/GenBank/DDBJ whole genome shotgun (WGS) entry which is preliminary data.</text>
</comment>
<keyword evidence="7" id="KW-1185">Reference proteome</keyword>
<name>S8CDR0_9LAMI</name>
<accession>S8CDR0</accession>
<comment type="similarity">
    <text evidence="1">Belongs to the DNA mismatch repair MutS family.</text>
</comment>
<dbReference type="OrthoDB" id="10252754at2759"/>
<dbReference type="Proteomes" id="UP000015453">
    <property type="component" value="Unassembled WGS sequence"/>
</dbReference>
<dbReference type="GO" id="GO:0140664">
    <property type="term" value="F:ATP-dependent DNA damage sensor activity"/>
    <property type="evidence" value="ECO:0007669"/>
    <property type="project" value="InterPro"/>
</dbReference>
<dbReference type="PROSITE" id="PS00486">
    <property type="entry name" value="DNA_MISMATCH_REPAIR_2"/>
    <property type="match status" value="1"/>
</dbReference>
<protein>
    <recommendedName>
        <fullName evidence="5">DNA mismatch repair proteins mutS family domain-containing protein</fullName>
    </recommendedName>
</protein>
<dbReference type="SUPFAM" id="SSF48334">
    <property type="entry name" value="DNA repair protein MutS, domain III"/>
    <property type="match status" value="1"/>
</dbReference>
<evidence type="ECO:0000313" key="6">
    <source>
        <dbReference type="EMBL" id="EPS64990.1"/>
    </source>
</evidence>
<dbReference type="GO" id="GO:0030983">
    <property type="term" value="F:mismatched DNA binding"/>
    <property type="evidence" value="ECO:0007669"/>
    <property type="project" value="InterPro"/>
</dbReference>
<dbReference type="SMART" id="SM00533">
    <property type="entry name" value="MUTSd"/>
    <property type="match status" value="1"/>
</dbReference>
<proteinExistence type="inferred from homology"/>
<feature type="non-terminal residue" evidence="6">
    <location>
        <position position="1"/>
    </location>
</feature>
<dbReference type="Pfam" id="PF00488">
    <property type="entry name" value="MutS_V"/>
    <property type="match status" value="1"/>
</dbReference>
<feature type="non-terminal residue" evidence="6">
    <location>
        <position position="632"/>
    </location>
</feature>
<dbReference type="PANTHER" id="PTHR11361:SF148">
    <property type="entry name" value="DNA MISMATCH REPAIR PROTEIN MSH6"/>
    <property type="match status" value="1"/>
</dbReference>
<dbReference type="Gene3D" id="1.10.1420.10">
    <property type="match status" value="1"/>
</dbReference>
<dbReference type="EMBL" id="AUSU01004494">
    <property type="protein sequence ID" value="EPS64990.1"/>
    <property type="molecule type" value="Genomic_DNA"/>
</dbReference>
<keyword evidence="3" id="KW-0067">ATP-binding</keyword>
<evidence type="ECO:0000313" key="7">
    <source>
        <dbReference type="Proteomes" id="UP000015453"/>
    </source>
</evidence>
<dbReference type="GO" id="GO:0005524">
    <property type="term" value="F:ATP binding"/>
    <property type="evidence" value="ECO:0007669"/>
    <property type="project" value="UniProtKB-KW"/>
</dbReference>
<organism evidence="6 7">
    <name type="scientific">Genlisea aurea</name>
    <dbReference type="NCBI Taxonomy" id="192259"/>
    <lineage>
        <taxon>Eukaryota</taxon>
        <taxon>Viridiplantae</taxon>
        <taxon>Streptophyta</taxon>
        <taxon>Embryophyta</taxon>
        <taxon>Tracheophyta</taxon>
        <taxon>Spermatophyta</taxon>
        <taxon>Magnoliopsida</taxon>
        <taxon>eudicotyledons</taxon>
        <taxon>Gunneridae</taxon>
        <taxon>Pentapetalae</taxon>
        <taxon>asterids</taxon>
        <taxon>lamiids</taxon>
        <taxon>Lamiales</taxon>
        <taxon>Lentibulariaceae</taxon>
        <taxon>Genlisea</taxon>
    </lineage>
</organism>
<dbReference type="SMART" id="SM00534">
    <property type="entry name" value="MUTSac"/>
    <property type="match status" value="1"/>
</dbReference>
<dbReference type="InterPro" id="IPR027417">
    <property type="entry name" value="P-loop_NTPase"/>
</dbReference>
<feature type="domain" description="DNA mismatch repair proteins mutS family" evidence="5">
    <location>
        <begin position="449"/>
        <end position="465"/>
    </location>
</feature>
<dbReference type="InterPro" id="IPR017261">
    <property type="entry name" value="DNA_mismatch_repair_MutS/MSH"/>
</dbReference>